<evidence type="ECO:0000256" key="1">
    <source>
        <dbReference type="ARBA" id="ARBA00004496"/>
    </source>
</evidence>
<reference evidence="12" key="1">
    <citation type="submission" date="2022-11" db="UniProtKB">
        <authorList>
            <consortium name="WormBaseParasite"/>
        </authorList>
    </citation>
    <scope>IDENTIFICATION</scope>
</reference>
<dbReference type="GO" id="GO:0005737">
    <property type="term" value="C:cytoplasm"/>
    <property type="evidence" value="ECO:0007669"/>
    <property type="project" value="UniProtKB-SubCell"/>
</dbReference>
<dbReference type="InterPro" id="IPR014746">
    <property type="entry name" value="Gln_synth/guanido_kin_cat_dom"/>
</dbReference>
<dbReference type="PANTHER" id="PTHR20852:SF57">
    <property type="entry name" value="GLUTAMINE SYNTHETASE 2 CYTOPLASMIC"/>
    <property type="match status" value="1"/>
</dbReference>
<evidence type="ECO:0000256" key="7">
    <source>
        <dbReference type="ARBA" id="ARBA00022840"/>
    </source>
</evidence>
<keyword evidence="11" id="KW-1185">Reference proteome</keyword>
<dbReference type="SUPFAM" id="SSF55931">
    <property type="entry name" value="Glutamine synthetase/guanido kinase"/>
    <property type="match status" value="1"/>
</dbReference>
<evidence type="ECO:0000256" key="5">
    <source>
        <dbReference type="ARBA" id="ARBA00022598"/>
    </source>
</evidence>
<evidence type="ECO:0000256" key="3">
    <source>
        <dbReference type="ARBA" id="ARBA00012937"/>
    </source>
</evidence>
<keyword evidence="7" id="KW-0067">ATP-binding</keyword>
<evidence type="ECO:0000256" key="6">
    <source>
        <dbReference type="ARBA" id="ARBA00022741"/>
    </source>
</evidence>
<dbReference type="Proteomes" id="UP000887540">
    <property type="component" value="Unplaced"/>
</dbReference>
<evidence type="ECO:0000259" key="10">
    <source>
        <dbReference type="PROSITE" id="PS51987"/>
    </source>
</evidence>
<evidence type="ECO:0000256" key="2">
    <source>
        <dbReference type="ARBA" id="ARBA00009897"/>
    </source>
</evidence>
<evidence type="ECO:0000256" key="4">
    <source>
        <dbReference type="ARBA" id="ARBA00022490"/>
    </source>
</evidence>
<dbReference type="InterPro" id="IPR050292">
    <property type="entry name" value="Glutamine_Synthetase"/>
</dbReference>
<dbReference type="PANTHER" id="PTHR20852">
    <property type="entry name" value="GLUTAMINE SYNTHETASE"/>
    <property type="match status" value="1"/>
</dbReference>
<dbReference type="Gene3D" id="3.30.590.10">
    <property type="entry name" value="Glutamine synthetase/guanido kinase, catalytic domain"/>
    <property type="match status" value="1"/>
</dbReference>
<evidence type="ECO:0000313" key="12">
    <source>
        <dbReference type="WBParaSite" id="ACRNAN_Path_127.g448.t1"/>
    </source>
</evidence>
<dbReference type="PROSITE" id="PS51987">
    <property type="entry name" value="GS_CATALYTIC"/>
    <property type="match status" value="1"/>
</dbReference>
<sequence length="180" mass="20303">MSRFLLHRVTEQFDVIANFDPKLLPGDWCGAGCHTNFSTEAMRKPGGLKIIFEACEKLVKNHSQHLAYYDASEGKDNIKRLVGGMGAPSINECTYGVMSRSASIRIPLLVEKNGCGYLEDRRPAANCDPYLVTEVIIRTVCLNRKLSRDFVDEPLKKLQERIKQLEIENSELKDKATQNT</sequence>
<feature type="domain" description="GS catalytic" evidence="10">
    <location>
        <begin position="1"/>
        <end position="180"/>
    </location>
</feature>
<dbReference type="EC" id="6.3.1.2" evidence="3"/>
<comment type="subcellular location">
    <subcellularLocation>
        <location evidence="1">Cytoplasm</location>
    </subcellularLocation>
</comment>
<dbReference type="Pfam" id="PF00120">
    <property type="entry name" value="Gln-synt_C"/>
    <property type="match status" value="1"/>
</dbReference>
<dbReference type="InterPro" id="IPR008146">
    <property type="entry name" value="Gln_synth_cat_dom"/>
</dbReference>
<proteinExistence type="inferred from homology"/>
<evidence type="ECO:0000313" key="11">
    <source>
        <dbReference type="Proteomes" id="UP000887540"/>
    </source>
</evidence>
<dbReference type="AlphaFoldDB" id="A0A914BY79"/>
<dbReference type="WBParaSite" id="ACRNAN_Path_127.g448.t1">
    <property type="protein sequence ID" value="ACRNAN_Path_127.g448.t1"/>
    <property type="gene ID" value="ACRNAN_Path_127.g448"/>
</dbReference>
<dbReference type="GO" id="GO:0005524">
    <property type="term" value="F:ATP binding"/>
    <property type="evidence" value="ECO:0007669"/>
    <property type="project" value="UniProtKB-KW"/>
</dbReference>
<dbReference type="GO" id="GO:0006542">
    <property type="term" value="P:glutamine biosynthetic process"/>
    <property type="evidence" value="ECO:0007669"/>
    <property type="project" value="TreeGrafter"/>
</dbReference>
<organism evidence="11 12">
    <name type="scientific">Acrobeloides nanus</name>
    <dbReference type="NCBI Taxonomy" id="290746"/>
    <lineage>
        <taxon>Eukaryota</taxon>
        <taxon>Metazoa</taxon>
        <taxon>Ecdysozoa</taxon>
        <taxon>Nematoda</taxon>
        <taxon>Chromadorea</taxon>
        <taxon>Rhabditida</taxon>
        <taxon>Tylenchina</taxon>
        <taxon>Cephalobomorpha</taxon>
        <taxon>Cephaloboidea</taxon>
        <taxon>Cephalobidae</taxon>
        <taxon>Acrobeloides</taxon>
    </lineage>
</organism>
<keyword evidence="6" id="KW-0547">Nucleotide-binding</keyword>
<dbReference type="GO" id="GO:0004356">
    <property type="term" value="F:glutamine synthetase activity"/>
    <property type="evidence" value="ECO:0007669"/>
    <property type="project" value="UniProtKB-EC"/>
</dbReference>
<evidence type="ECO:0000256" key="8">
    <source>
        <dbReference type="PROSITE-ProRule" id="PRU01331"/>
    </source>
</evidence>
<comment type="similarity">
    <text evidence="2 8 9">Belongs to the glutamine synthetase family.</text>
</comment>
<dbReference type="FunFam" id="3.30.590.10:FF:000011">
    <property type="entry name" value="Glutamine synthetase"/>
    <property type="match status" value="1"/>
</dbReference>
<accession>A0A914BY79</accession>
<keyword evidence="4" id="KW-0963">Cytoplasm</keyword>
<dbReference type="SMART" id="SM01230">
    <property type="entry name" value="Gln-synt_C"/>
    <property type="match status" value="1"/>
</dbReference>
<protein>
    <recommendedName>
        <fullName evidence="3">glutamine synthetase</fullName>
        <ecNumber evidence="3">6.3.1.2</ecNumber>
    </recommendedName>
</protein>
<keyword evidence="5" id="KW-0436">Ligase</keyword>
<name>A0A914BY79_9BILA</name>
<evidence type="ECO:0000256" key="9">
    <source>
        <dbReference type="RuleBase" id="RU000384"/>
    </source>
</evidence>